<reference evidence="2" key="1">
    <citation type="journal article" date="2019" name="Int. J. Syst. Evol. Microbiol.">
        <title>The Global Catalogue of Microorganisms (GCM) 10K type strain sequencing project: providing services to taxonomists for standard genome sequencing and annotation.</title>
        <authorList>
            <consortium name="The Broad Institute Genomics Platform"/>
            <consortium name="The Broad Institute Genome Sequencing Center for Infectious Disease"/>
            <person name="Wu L."/>
            <person name="Ma J."/>
        </authorList>
    </citation>
    <scope>NUCLEOTIDE SEQUENCE [LARGE SCALE GENOMIC DNA]</scope>
    <source>
        <strain evidence="2">JCM 31890</strain>
    </source>
</reference>
<proteinExistence type="predicted"/>
<dbReference type="EMBL" id="BAABEX010000013">
    <property type="protein sequence ID" value="GAA4424748.1"/>
    <property type="molecule type" value="Genomic_DNA"/>
</dbReference>
<organism evidence="1 2">
    <name type="scientific">Acidovorax lacteus</name>
    <dbReference type="NCBI Taxonomy" id="1924988"/>
    <lineage>
        <taxon>Bacteria</taxon>
        <taxon>Pseudomonadati</taxon>
        <taxon>Pseudomonadota</taxon>
        <taxon>Betaproteobacteria</taxon>
        <taxon>Burkholderiales</taxon>
        <taxon>Comamonadaceae</taxon>
        <taxon>Acidovorax</taxon>
    </lineage>
</organism>
<sequence length="170" mass="18686">MRGVTVIGEANGLRERVNGMAPPQRAATSAPALTAAVCRGQSLEMRRAPTRIGQHNVRTDARPAPQRVPQCRRLGPDGFRKFSIGVVLPMGDPMHGYGIVHMRWHTGFAAHKTPRCRDGLARGTAYYTAPPPGTVPYASRVDKEFLRTWRAPRRWSRDGAAMASRPDSSC</sequence>
<keyword evidence="2" id="KW-1185">Reference proteome</keyword>
<dbReference type="Proteomes" id="UP001501788">
    <property type="component" value="Unassembled WGS sequence"/>
</dbReference>
<evidence type="ECO:0000313" key="2">
    <source>
        <dbReference type="Proteomes" id="UP001501788"/>
    </source>
</evidence>
<comment type="caution">
    <text evidence="1">The sequence shown here is derived from an EMBL/GenBank/DDBJ whole genome shotgun (WGS) entry which is preliminary data.</text>
</comment>
<evidence type="ECO:0000313" key="1">
    <source>
        <dbReference type="EMBL" id="GAA4424748.1"/>
    </source>
</evidence>
<protein>
    <submittedName>
        <fullName evidence="1">Uncharacterized protein</fullName>
    </submittedName>
</protein>
<accession>A0ABP8L9E8</accession>
<gene>
    <name evidence="1" type="ORF">GCM10023090_18680</name>
</gene>
<name>A0ABP8L9E8_9BURK</name>